<reference evidence="2" key="2">
    <citation type="submission" date="2021-04" db="EMBL/GenBank/DDBJ databases">
        <authorList>
            <person name="Gilroy R."/>
        </authorList>
    </citation>
    <scope>NUCLEOTIDE SEQUENCE</scope>
    <source>
        <strain evidence="2">CHK169-11906</strain>
    </source>
</reference>
<keyword evidence="2" id="KW-0347">Helicase</keyword>
<name>A0A9D2RJM5_9BACT</name>
<dbReference type="GO" id="GO:0004386">
    <property type="term" value="F:helicase activity"/>
    <property type="evidence" value="ECO:0007669"/>
    <property type="project" value="UniProtKB-KW"/>
</dbReference>
<dbReference type="SUPFAM" id="SSF52540">
    <property type="entry name" value="P-loop containing nucleoside triphosphate hydrolases"/>
    <property type="match status" value="1"/>
</dbReference>
<evidence type="ECO:0000313" key="3">
    <source>
        <dbReference type="Proteomes" id="UP000824259"/>
    </source>
</evidence>
<dbReference type="GO" id="GO:0005524">
    <property type="term" value="F:ATP binding"/>
    <property type="evidence" value="ECO:0007669"/>
    <property type="project" value="InterPro"/>
</dbReference>
<dbReference type="PANTHER" id="PTHR47396:SF1">
    <property type="entry name" value="ATP-DEPENDENT HELICASE IRC3-RELATED"/>
    <property type="match status" value="1"/>
</dbReference>
<dbReference type="InterPro" id="IPR050742">
    <property type="entry name" value="Helicase_Restrict-Modif_Enz"/>
</dbReference>
<reference evidence="2" key="1">
    <citation type="journal article" date="2021" name="PeerJ">
        <title>Extensive microbial diversity within the chicken gut microbiome revealed by metagenomics and culture.</title>
        <authorList>
            <person name="Gilroy R."/>
            <person name="Ravi A."/>
            <person name="Getino M."/>
            <person name="Pursley I."/>
            <person name="Horton D.L."/>
            <person name="Alikhan N.F."/>
            <person name="Baker D."/>
            <person name="Gharbi K."/>
            <person name="Hall N."/>
            <person name="Watson M."/>
            <person name="Adriaenssens E.M."/>
            <person name="Foster-Nyarko E."/>
            <person name="Jarju S."/>
            <person name="Secka A."/>
            <person name="Antonio M."/>
            <person name="Oren A."/>
            <person name="Chaudhuri R.R."/>
            <person name="La Ragione R."/>
            <person name="Hildebrand F."/>
            <person name="Pallen M.J."/>
        </authorList>
    </citation>
    <scope>NUCLEOTIDE SEQUENCE</scope>
    <source>
        <strain evidence="2">CHK169-11906</strain>
    </source>
</reference>
<protein>
    <submittedName>
        <fullName evidence="2">DEAD/DEAH box helicase family protein</fullName>
    </submittedName>
</protein>
<dbReference type="InterPro" id="IPR027417">
    <property type="entry name" value="P-loop_NTPase"/>
</dbReference>
<dbReference type="GO" id="GO:0005829">
    <property type="term" value="C:cytosol"/>
    <property type="evidence" value="ECO:0007669"/>
    <property type="project" value="TreeGrafter"/>
</dbReference>
<keyword evidence="2" id="KW-0378">Hydrolase</keyword>
<evidence type="ECO:0000313" key="2">
    <source>
        <dbReference type="EMBL" id="HJA99408.1"/>
    </source>
</evidence>
<dbReference type="PANTHER" id="PTHR47396">
    <property type="entry name" value="TYPE I RESTRICTION ENZYME ECOKI R PROTEIN"/>
    <property type="match status" value="1"/>
</dbReference>
<dbReference type="Proteomes" id="UP000824259">
    <property type="component" value="Unassembled WGS sequence"/>
</dbReference>
<keyword evidence="2" id="KW-0067">ATP-binding</keyword>
<gene>
    <name evidence="2" type="ORF">H9779_07425</name>
</gene>
<keyword evidence="2" id="KW-0547">Nucleotide-binding</keyword>
<dbReference type="AlphaFoldDB" id="A0A9D2RJM5"/>
<evidence type="ECO:0000259" key="1">
    <source>
        <dbReference type="Pfam" id="PF04851"/>
    </source>
</evidence>
<dbReference type="EMBL" id="DWYR01000025">
    <property type="protein sequence ID" value="HJA99408.1"/>
    <property type="molecule type" value="Genomic_DNA"/>
</dbReference>
<feature type="domain" description="Helicase/UvrB N-terminal" evidence="1">
    <location>
        <begin position="7"/>
        <end position="176"/>
    </location>
</feature>
<dbReference type="Pfam" id="PF04851">
    <property type="entry name" value="ResIII"/>
    <property type="match status" value="1"/>
</dbReference>
<dbReference type="GO" id="GO:0016787">
    <property type="term" value="F:hydrolase activity"/>
    <property type="evidence" value="ECO:0007669"/>
    <property type="project" value="InterPro"/>
</dbReference>
<dbReference type="GO" id="GO:0003677">
    <property type="term" value="F:DNA binding"/>
    <property type="evidence" value="ECO:0007669"/>
    <property type="project" value="InterPro"/>
</dbReference>
<proteinExistence type="predicted"/>
<dbReference type="InterPro" id="IPR006935">
    <property type="entry name" value="Helicase/UvrB_N"/>
</dbReference>
<sequence>MLQEIINLQQSAVGRLFSKMQSGQREITFKAPTGSGKTYMMADFMSRVIRQYPQYVFLVSSLSKGDLARQNYEKFVAYKEQKQFANLNPYLINSNISGEERLYIPSEYNVYLLPRDLYKKGGRLMQGGMVAFLEEMMWSNRKIILIKDECHIATNNLDNLSQDYFTQTINFSATPKLSKRQYPDVEIKNEEAENAKLIKTVSWGDEKESIADALSRFECIKEDYRNLLGVNPCLIIQISNKDKADEELNNLIMPALNTRPDIKWMLIVDKENLCDTNDVFKAKKIPVSQWKDYAKSNTATIDVIVFKMVIAEGWDIPRACMLYQVRNTQSKQLDEQVIGRVRRNPRLLDFETLNAEAQQLATTAWVWGIRPDEQEDFFSVKLWDKSKQTVDNLRIKTTRLKPLTRKADFDLRLFLAKQERKTTHPSIFLLAKQLQDADNDIREIVYDYASDYSKWREITEHISELEQANNTYLCDYSQSMEPNEEVSFPMASHYTDNAHYLNIDNWVWKRRDGAEKFSFDSEAEREWANILKDLSYEAAQPLLVGEVKKNRLAGMKNLFGEIETDRLVNEKKIYLWGKNFVPNSTIKFEYYLGALHSSYPDFVMKDISGRIHIFEVKSVNQSGAYNFDNNIYKTKIAELKKCYKQASLLTDQIFYLTVIDKDVWQITRFLNGEESTLTLDEFKRFIRTGE</sequence>
<dbReference type="Gene3D" id="3.40.50.300">
    <property type="entry name" value="P-loop containing nucleotide triphosphate hydrolases"/>
    <property type="match status" value="2"/>
</dbReference>
<accession>A0A9D2RJM5</accession>
<organism evidence="2 3">
    <name type="scientific">Candidatus Alistipes avicola</name>
    <dbReference type="NCBI Taxonomy" id="2838432"/>
    <lineage>
        <taxon>Bacteria</taxon>
        <taxon>Pseudomonadati</taxon>
        <taxon>Bacteroidota</taxon>
        <taxon>Bacteroidia</taxon>
        <taxon>Bacteroidales</taxon>
        <taxon>Rikenellaceae</taxon>
        <taxon>Alistipes</taxon>
    </lineage>
</organism>
<comment type="caution">
    <text evidence="2">The sequence shown here is derived from an EMBL/GenBank/DDBJ whole genome shotgun (WGS) entry which is preliminary data.</text>
</comment>